<name>H5SSQ9_ACEAU</name>
<evidence type="ECO:0000259" key="7">
    <source>
        <dbReference type="Pfam" id="PF00413"/>
    </source>
</evidence>
<dbReference type="Pfam" id="PF00413">
    <property type="entry name" value="Peptidase_M10"/>
    <property type="match status" value="1"/>
</dbReference>
<keyword evidence="2" id="KW-0479">Metal-binding</keyword>
<dbReference type="SUPFAM" id="SSF55486">
    <property type="entry name" value="Metalloproteases ('zincins'), catalytic domain"/>
    <property type="match status" value="1"/>
</dbReference>
<dbReference type="InterPro" id="IPR024079">
    <property type="entry name" value="MetalloPept_cat_dom_sf"/>
</dbReference>
<keyword evidence="5" id="KW-0472">Membrane</keyword>
<keyword evidence="6" id="KW-0732">Signal</keyword>
<accession>H5SSQ9</accession>
<evidence type="ECO:0000256" key="6">
    <source>
        <dbReference type="SAM" id="SignalP"/>
    </source>
</evidence>
<feature type="domain" description="Peptidase M10 metallopeptidase" evidence="7">
    <location>
        <begin position="91"/>
        <end position="219"/>
    </location>
</feature>
<evidence type="ECO:0000256" key="3">
    <source>
        <dbReference type="ARBA" id="ARBA00022801"/>
    </source>
</evidence>
<dbReference type="InterPro" id="IPR001818">
    <property type="entry name" value="Pept_M10_metallopeptidase"/>
</dbReference>
<evidence type="ECO:0000256" key="4">
    <source>
        <dbReference type="ARBA" id="ARBA00022833"/>
    </source>
</evidence>
<dbReference type="GO" id="GO:0008270">
    <property type="term" value="F:zinc ion binding"/>
    <property type="evidence" value="ECO:0007669"/>
    <property type="project" value="InterPro"/>
</dbReference>
<dbReference type="GO" id="GO:0031012">
    <property type="term" value="C:extracellular matrix"/>
    <property type="evidence" value="ECO:0007669"/>
    <property type="project" value="InterPro"/>
</dbReference>
<feature type="chain" id="PRO_5003597757" evidence="6">
    <location>
        <begin position="23"/>
        <end position="322"/>
    </location>
</feature>
<proteinExistence type="predicted"/>
<dbReference type="GO" id="GO:0006508">
    <property type="term" value="P:proteolysis"/>
    <property type="evidence" value="ECO:0007669"/>
    <property type="project" value="UniProtKB-KW"/>
</dbReference>
<reference evidence="8" key="2">
    <citation type="journal article" date="2012" name="PLoS ONE">
        <title>A Deeply Branching Thermophilic Bacterium with an Ancient Acetyl-CoA Pathway Dominates a Subsurface Ecosystem.</title>
        <authorList>
            <person name="Takami H."/>
            <person name="Noguchi H."/>
            <person name="Takaki Y."/>
            <person name="Uchiyama I."/>
            <person name="Toyoda A."/>
            <person name="Nishi S."/>
            <person name="Chee G.-J."/>
            <person name="Arai W."/>
            <person name="Nunoura T."/>
            <person name="Itoh T."/>
            <person name="Hattori M."/>
            <person name="Takai K."/>
        </authorList>
    </citation>
    <scope>NUCLEOTIDE SEQUENCE</scope>
</reference>
<evidence type="ECO:0000256" key="1">
    <source>
        <dbReference type="ARBA" id="ARBA00022670"/>
    </source>
</evidence>
<keyword evidence="5" id="KW-0812">Transmembrane</keyword>
<feature type="signal peptide" evidence="6">
    <location>
        <begin position="1"/>
        <end position="22"/>
    </location>
</feature>
<sequence length="322" mass="35574">MRRNWRVIGLALVLCSAGLALGSETALGFVVEDHFTIEDAPRWSNVPGSLLEQRVRGLGGGLEYALEDGWCEQLTPIFLDDPKPTCEQLLEITKRAFDKWTVGHPILRFTDVTGKIRPDLTPERGAEIDLFAKTTPSPGAAGEAIFYSRRQGPVGTNGKELPGHTIISADIYMHSGRCYFIDPALKDQRHPSGVRCSHFESVLMHEIGHALGLAHTHEAAMRNQNFDTDDDPLNEIVIDCEDPTKGLKQSRNVDPFAIMSYWPSWPEELGKLHNDDIGGRDFLYPICPSTASAPRGLDGMGLGLMLGIFGWGVVGLVRRVRF</sequence>
<keyword evidence="4" id="KW-0862">Zinc</keyword>
<evidence type="ECO:0000256" key="2">
    <source>
        <dbReference type="ARBA" id="ARBA00022723"/>
    </source>
</evidence>
<keyword evidence="5" id="KW-1133">Transmembrane helix</keyword>
<organism evidence="8">
    <name type="scientific">Acetithermum autotrophicum</name>
    <dbReference type="NCBI Taxonomy" id="1446466"/>
    <lineage>
        <taxon>Bacteria</taxon>
        <taxon>Candidatus Bipolaricaulota</taxon>
        <taxon>Candidatus Acetithermum</taxon>
    </lineage>
</organism>
<keyword evidence="3" id="KW-0378">Hydrolase</keyword>
<keyword evidence="1" id="KW-0645">Protease</keyword>
<dbReference type="EMBL" id="AP011802">
    <property type="protein sequence ID" value="BAL59195.1"/>
    <property type="molecule type" value="Genomic_DNA"/>
</dbReference>
<dbReference type="Gene3D" id="3.40.390.10">
    <property type="entry name" value="Collagenase (Catalytic Domain)"/>
    <property type="match status" value="1"/>
</dbReference>
<gene>
    <name evidence="8" type="ORF">HGMM_OP3C350</name>
</gene>
<protein>
    <submittedName>
        <fullName evidence="8">Hypothetical conserved protein</fullName>
    </submittedName>
</protein>
<evidence type="ECO:0000256" key="5">
    <source>
        <dbReference type="SAM" id="Phobius"/>
    </source>
</evidence>
<reference evidence="8" key="1">
    <citation type="journal article" date="2005" name="Environ. Microbiol.">
        <title>Genetic and functional properties of uncultivated thermophilic crenarchaeotes from a subsurface gold mine as revealed by analysis of genome fragments.</title>
        <authorList>
            <person name="Nunoura T."/>
            <person name="Hirayama H."/>
            <person name="Takami H."/>
            <person name="Oida H."/>
            <person name="Nishi S."/>
            <person name="Shimamura S."/>
            <person name="Suzuki Y."/>
            <person name="Inagaki F."/>
            <person name="Takai K."/>
            <person name="Nealson K.H."/>
            <person name="Horikoshi K."/>
        </authorList>
    </citation>
    <scope>NUCLEOTIDE SEQUENCE</scope>
</reference>
<dbReference type="GO" id="GO:0004222">
    <property type="term" value="F:metalloendopeptidase activity"/>
    <property type="evidence" value="ECO:0007669"/>
    <property type="project" value="InterPro"/>
</dbReference>
<feature type="transmembrane region" description="Helical" evidence="5">
    <location>
        <begin position="299"/>
        <end position="317"/>
    </location>
</feature>
<dbReference type="AlphaFoldDB" id="H5SSQ9"/>
<evidence type="ECO:0000313" key="8">
    <source>
        <dbReference type="EMBL" id="BAL59195.1"/>
    </source>
</evidence>